<dbReference type="AlphaFoldDB" id="A0AAU8DIQ1"/>
<evidence type="ECO:0000256" key="1">
    <source>
        <dbReference type="ARBA" id="ARBA00007068"/>
    </source>
</evidence>
<dbReference type="InterPro" id="IPR016117">
    <property type="entry name" value="ArgJ-like_dom_sf"/>
</dbReference>
<dbReference type="GO" id="GO:0004177">
    <property type="term" value="F:aminopeptidase activity"/>
    <property type="evidence" value="ECO:0007669"/>
    <property type="project" value="TreeGrafter"/>
</dbReference>
<name>A0AAU8DIQ1_9ACTN</name>
<dbReference type="PANTHER" id="PTHR36512:SF3">
    <property type="entry name" value="BLR5678 PROTEIN"/>
    <property type="match status" value="1"/>
</dbReference>
<dbReference type="InterPro" id="IPR005321">
    <property type="entry name" value="Peptidase_S58_DmpA"/>
</dbReference>
<proteinExistence type="inferred from homology"/>
<reference evidence="2" key="1">
    <citation type="submission" date="2024-05" db="EMBL/GenBank/DDBJ databases">
        <authorList>
            <person name="Cai S.Y."/>
            <person name="Jin L.M."/>
            <person name="Li H.R."/>
        </authorList>
    </citation>
    <scope>NUCLEOTIDE SEQUENCE</scope>
    <source>
        <strain evidence="2">A5-74</strain>
    </source>
</reference>
<dbReference type="SUPFAM" id="SSF56266">
    <property type="entry name" value="DmpA/ArgJ-like"/>
    <property type="match status" value="1"/>
</dbReference>
<accession>A0AAU8DIQ1</accession>
<organism evidence="2">
    <name type="scientific">Nakamurella sp. A5-74</name>
    <dbReference type="NCBI Taxonomy" id="3158264"/>
    <lineage>
        <taxon>Bacteria</taxon>
        <taxon>Bacillati</taxon>
        <taxon>Actinomycetota</taxon>
        <taxon>Actinomycetes</taxon>
        <taxon>Nakamurellales</taxon>
        <taxon>Nakamurellaceae</taxon>
        <taxon>Nakamurella</taxon>
    </lineage>
</organism>
<dbReference type="RefSeq" id="WP_353647464.1">
    <property type="nucleotide sequence ID" value="NZ_CP159218.1"/>
</dbReference>
<dbReference type="CDD" id="cd02252">
    <property type="entry name" value="nylC_like"/>
    <property type="match status" value="1"/>
</dbReference>
<evidence type="ECO:0000313" key="2">
    <source>
        <dbReference type="EMBL" id="XCG61848.1"/>
    </source>
</evidence>
<dbReference type="PANTHER" id="PTHR36512">
    <property type="entry name" value="D-AMINOPEPTIDASE"/>
    <property type="match status" value="1"/>
</dbReference>
<dbReference type="Pfam" id="PF03576">
    <property type="entry name" value="Peptidase_S58"/>
    <property type="match status" value="1"/>
</dbReference>
<dbReference type="EMBL" id="CP159218">
    <property type="protein sequence ID" value="XCG61848.1"/>
    <property type="molecule type" value="Genomic_DNA"/>
</dbReference>
<sequence>MSTGRLGATNRFVDVAGIQVGHHTAVGDGWLTGTTVILAPPGGMTAGVDVRGGGPGTRETDLLDPVASMERIDAIVLTGGSAFGLAAASGAAEELADLGRGFPLGSAPDEVVPIVPAAVLFDLGRGGRFRATPGEEFGRLAVRDALRGDAAELGSIGAGTGAVAAHLKGGLGSASQLVCGKYTVSALIAVNAVGSPVDPITGQLSGTSRLLVGDGTDLGVSLSSPEPTEVPDVVAWGRPRRPVPNADPNAQAIQNTTIGVVATDARLSKVLCTKMASMSHDGLARSLDPIHTMFDGDSMFGISTGAHEVTDVEELHEILCAAATVTTRAVTRAMLSARTTETTAGRWPGYLDLAPSLELKR</sequence>
<comment type="similarity">
    <text evidence="1">Belongs to the peptidase S58 family.</text>
</comment>
<dbReference type="Gene3D" id="3.60.70.12">
    <property type="entry name" value="L-amino peptidase D-ALA esterase/amidase"/>
    <property type="match status" value="1"/>
</dbReference>
<protein>
    <submittedName>
        <fullName evidence="2">P1 family peptidase</fullName>
    </submittedName>
</protein>
<gene>
    <name evidence="2" type="ORF">ABLG96_11160</name>
</gene>